<dbReference type="AlphaFoldDB" id="R7VKR3"/>
<evidence type="ECO:0000313" key="3">
    <source>
        <dbReference type="EnsemblMetazoa" id="CapteP87294"/>
    </source>
</evidence>
<dbReference type="GO" id="GO:0000981">
    <property type="term" value="F:DNA-binding transcription factor activity, RNA polymerase II-specific"/>
    <property type="evidence" value="ECO:0007669"/>
    <property type="project" value="TreeGrafter"/>
</dbReference>
<dbReference type="InterPro" id="IPR036390">
    <property type="entry name" value="WH_DNA-bd_sf"/>
</dbReference>
<accession>R7VKR3</accession>
<dbReference type="SMART" id="SM00348">
    <property type="entry name" value="IRF"/>
    <property type="match status" value="1"/>
</dbReference>
<gene>
    <name evidence="2" type="ORF">CAPTEDRAFT_87294</name>
</gene>
<feature type="non-terminal residue" evidence="2">
    <location>
        <position position="126"/>
    </location>
</feature>
<keyword evidence="4" id="KW-1185">Reference proteome</keyword>
<dbReference type="Proteomes" id="UP000014760">
    <property type="component" value="Unassembled WGS sequence"/>
</dbReference>
<dbReference type="PROSITE" id="PS51507">
    <property type="entry name" value="IRF_2"/>
    <property type="match status" value="1"/>
</dbReference>
<dbReference type="GO" id="GO:0002376">
    <property type="term" value="P:immune system process"/>
    <property type="evidence" value="ECO:0007669"/>
    <property type="project" value="TreeGrafter"/>
</dbReference>
<dbReference type="PANTHER" id="PTHR11949:SF17">
    <property type="entry name" value="IRF TRYPTOPHAN PENTAD REPEAT DOMAIN-CONTAINING PROTEIN"/>
    <property type="match status" value="1"/>
</dbReference>
<dbReference type="EMBL" id="AMQN01004160">
    <property type="status" value="NOT_ANNOTATED_CDS"/>
    <property type="molecule type" value="Genomic_DNA"/>
</dbReference>
<dbReference type="GO" id="GO:0000978">
    <property type="term" value="F:RNA polymerase II cis-regulatory region sequence-specific DNA binding"/>
    <property type="evidence" value="ECO:0007669"/>
    <property type="project" value="TreeGrafter"/>
</dbReference>
<proteinExistence type="predicted"/>
<dbReference type="HOGENOM" id="CLU_056386_3_1_1"/>
<sequence>KLLMRPWLLAQVKLGQIKGLVWKDKDENLLQIPWRHGSSRSWQGDDVKLFEAWAQHSGKSSYLKRGELKPNRLKANFRCAINSQVDIKEEKSYRVAKGEDACKVYRFLAEKPRRSEVRKRRRTASS</sequence>
<dbReference type="STRING" id="283909.R7VKR3"/>
<dbReference type="Gene3D" id="1.10.10.10">
    <property type="entry name" value="Winged helix-like DNA-binding domain superfamily/Winged helix DNA-binding domain"/>
    <property type="match status" value="1"/>
</dbReference>
<dbReference type="EMBL" id="KB292771">
    <property type="protein sequence ID" value="ELU16985.1"/>
    <property type="molecule type" value="Genomic_DNA"/>
</dbReference>
<feature type="non-terminal residue" evidence="2">
    <location>
        <position position="1"/>
    </location>
</feature>
<evidence type="ECO:0000259" key="1">
    <source>
        <dbReference type="PROSITE" id="PS51507"/>
    </source>
</evidence>
<protein>
    <recommendedName>
        <fullName evidence="1">IRF tryptophan pentad repeat domain-containing protein</fullName>
    </recommendedName>
</protein>
<dbReference type="InterPro" id="IPR001346">
    <property type="entry name" value="Interferon_reg_fact_DNA-bd_dom"/>
</dbReference>
<dbReference type="SUPFAM" id="SSF46785">
    <property type="entry name" value="Winged helix' DNA-binding domain"/>
    <property type="match status" value="1"/>
</dbReference>
<reference evidence="3" key="3">
    <citation type="submission" date="2015-06" db="UniProtKB">
        <authorList>
            <consortium name="EnsemblMetazoa"/>
        </authorList>
    </citation>
    <scope>IDENTIFICATION</scope>
</reference>
<dbReference type="GO" id="GO:0005634">
    <property type="term" value="C:nucleus"/>
    <property type="evidence" value="ECO:0007669"/>
    <property type="project" value="TreeGrafter"/>
</dbReference>
<dbReference type="EnsemblMetazoa" id="CapteT87294">
    <property type="protein sequence ID" value="CapteP87294"/>
    <property type="gene ID" value="CapteG87294"/>
</dbReference>
<evidence type="ECO:0000313" key="4">
    <source>
        <dbReference type="Proteomes" id="UP000014760"/>
    </source>
</evidence>
<evidence type="ECO:0000313" key="2">
    <source>
        <dbReference type="EMBL" id="ELU16985.1"/>
    </source>
</evidence>
<reference evidence="2 4" key="2">
    <citation type="journal article" date="2013" name="Nature">
        <title>Insights into bilaterian evolution from three spiralian genomes.</title>
        <authorList>
            <person name="Simakov O."/>
            <person name="Marletaz F."/>
            <person name="Cho S.J."/>
            <person name="Edsinger-Gonzales E."/>
            <person name="Havlak P."/>
            <person name="Hellsten U."/>
            <person name="Kuo D.H."/>
            <person name="Larsson T."/>
            <person name="Lv J."/>
            <person name="Arendt D."/>
            <person name="Savage R."/>
            <person name="Osoegawa K."/>
            <person name="de Jong P."/>
            <person name="Grimwood J."/>
            <person name="Chapman J.A."/>
            <person name="Shapiro H."/>
            <person name="Aerts A."/>
            <person name="Otillar R.P."/>
            <person name="Terry A.Y."/>
            <person name="Boore J.L."/>
            <person name="Grigoriev I.V."/>
            <person name="Lindberg D.R."/>
            <person name="Seaver E.C."/>
            <person name="Weisblat D.A."/>
            <person name="Putnam N.H."/>
            <person name="Rokhsar D.S."/>
        </authorList>
    </citation>
    <scope>NUCLEOTIDE SEQUENCE</scope>
    <source>
        <strain evidence="2 4">I ESC-2004</strain>
    </source>
</reference>
<dbReference type="PANTHER" id="PTHR11949">
    <property type="entry name" value="INTERFERON REGULATORY FACTOR"/>
    <property type="match status" value="1"/>
</dbReference>
<reference evidence="4" key="1">
    <citation type="submission" date="2012-12" db="EMBL/GenBank/DDBJ databases">
        <authorList>
            <person name="Hellsten U."/>
            <person name="Grimwood J."/>
            <person name="Chapman J.A."/>
            <person name="Shapiro H."/>
            <person name="Aerts A."/>
            <person name="Otillar R.P."/>
            <person name="Terry A.Y."/>
            <person name="Boore J.L."/>
            <person name="Simakov O."/>
            <person name="Marletaz F."/>
            <person name="Cho S.-J."/>
            <person name="Edsinger-Gonzales E."/>
            <person name="Havlak P."/>
            <person name="Kuo D.-H."/>
            <person name="Larsson T."/>
            <person name="Lv J."/>
            <person name="Arendt D."/>
            <person name="Savage R."/>
            <person name="Osoegawa K."/>
            <person name="de Jong P."/>
            <person name="Lindberg D.R."/>
            <person name="Seaver E.C."/>
            <person name="Weisblat D.A."/>
            <person name="Putnam N.H."/>
            <person name="Grigoriev I.V."/>
            <person name="Rokhsar D.S."/>
        </authorList>
    </citation>
    <scope>NUCLEOTIDE SEQUENCE</scope>
    <source>
        <strain evidence="4">I ESC-2004</strain>
    </source>
</reference>
<dbReference type="PRINTS" id="PR00267">
    <property type="entry name" value="INTFRNREGFCT"/>
</dbReference>
<name>R7VKR3_CAPTE</name>
<dbReference type="OMA" id="FLEWARN"/>
<dbReference type="InterPro" id="IPR036388">
    <property type="entry name" value="WH-like_DNA-bd_sf"/>
</dbReference>
<feature type="domain" description="IRF tryptophan pentad repeat" evidence="1">
    <location>
        <begin position="1"/>
        <end position="109"/>
    </location>
</feature>
<organism evidence="2">
    <name type="scientific">Capitella teleta</name>
    <name type="common">Polychaete worm</name>
    <dbReference type="NCBI Taxonomy" id="283909"/>
    <lineage>
        <taxon>Eukaryota</taxon>
        <taxon>Metazoa</taxon>
        <taxon>Spiralia</taxon>
        <taxon>Lophotrochozoa</taxon>
        <taxon>Annelida</taxon>
        <taxon>Polychaeta</taxon>
        <taxon>Sedentaria</taxon>
        <taxon>Scolecida</taxon>
        <taxon>Capitellidae</taxon>
        <taxon>Capitella</taxon>
    </lineage>
</organism>
<dbReference type="Pfam" id="PF00605">
    <property type="entry name" value="IRF"/>
    <property type="match status" value="1"/>
</dbReference>
<dbReference type="OrthoDB" id="6538197at2759"/>